<dbReference type="GO" id="GO:0005524">
    <property type="term" value="F:ATP binding"/>
    <property type="evidence" value="ECO:0007669"/>
    <property type="project" value="UniProtKB-UniRule"/>
</dbReference>
<dbReference type="GO" id="GO:0004765">
    <property type="term" value="F:shikimate kinase activity"/>
    <property type="evidence" value="ECO:0007669"/>
    <property type="project" value="UniProtKB-UniRule"/>
</dbReference>
<keyword evidence="8 11" id="KW-0067">ATP-binding</keyword>
<dbReference type="HAMAP" id="MF_00109">
    <property type="entry name" value="Shikimate_kinase"/>
    <property type="match status" value="1"/>
</dbReference>
<dbReference type="GO" id="GO:0009073">
    <property type="term" value="P:aromatic amino acid family biosynthetic process"/>
    <property type="evidence" value="ECO:0007669"/>
    <property type="project" value="UniProtKB-KW"/>
</dbReference>
<comment type="function">
    <text evidence="11">Catalyzes the specific phosphorylation of the 3-hydroxyl group of shikimic acid using ATP as a cosubstrate.</text>
</comment>
<dbReference type="EMBL" id="AEUW02000001">
    <property type="protein sequence ID" value="EHJ52409.1"/>
    <property type="molecule type" value="Genomic_DNA"/>
</dbReference>
<dbReference type="AlphaFoldDB" id="G5JZ20"/>
<comment type="cofactor">
    <cofactor evidence="11">
        <name>Mg(2+)</name>
        <dbReference type="ChEBI" id="CHEBI:18420"/>
    </cofactor>
    <text evidence="11">Binds 1 Mg(2+) ion per subunit.</text>
</comment>
<dbReference type="eggNOG" id="COG0703">
    <property type="taxonomic scope" value="Bacteria"/>
</dbReference>
<proteinExistence type="inferred from homology"/>
<evidence type="ECO:0000256" key="7">
    <source>
        <dbReference type="ARBA" id="ARBA00022777"/>
    </source>
</evidence>
<comment type="caution">
    <text evidence="11">Lacks conserved residue(s) required for the propagation of feature annotation.</text>
</comment>
<sequence length="158" mass="18109">MAKILIGFMGAGKSTVSRLLDPDFIDMDDVITEKIGMPIADFFEQEGEEAFRRLESETLANLADSQLVLSTGGGVVESMRNREILAQNGDTIYLKADFDTLYKRIEQDKNHLRPLFLNNSRQEFKKIFDRRQAFYEEAANRVIDVSKKTPEQIIEELK</sequence>
<evidence type="ECO:0000256" key="3">
    <source>
        <dbReference type="ARBA" id="ARBA00012154"/>
    </source>
</evidence>
<dbReference type="EC" id="2.7.1.71" evidence="3 11"/>
<dbReference type="GO" id="GO:0008652">
    <property type="term" value="P:amino acid biosynthetic process"/>
    <property type="evidence" value="ECO:0007669"/>
    <property type="project" value="UniProtKB-KW"/>
</dbReference>
<name>G5JZ20_9STRE</name>
<reference evidence="12 13" key="1">
    <citation type="journal article" date="2014" name="Int. J. Syst. Evol. Microbiol.">
        <title>Phylogenomics and the dynamic genome evolution of the genus Streptococcus.</title>
        <authorList>
            <consortium name="The Broad Institute Genome Sequencing Platform"/>
            <person name="Richards V.P."/>
            <person name="Palmer S.R."/>
            <person name="Pavinski Bitar P.D."/>
            <person name="Qin X."/>
            <person name="Weinstock G.M."/>
            <person name="Highlander S.K."/>
            <person name="Town C.D."/>
            <person name="Burne R.A."/>
            <person name="Stanhope M.J."/>
        </authorList>
    </citation>
    <scope>NUCLEOTIDE SEQUENCE [LARGE SCALE GENOMIC DNA]</scope>
    <source>
        <strain evidence="12 13">NCTC 11558</strain>
    </source>
</reference>
<dbReference type="RefSeq" id="WP_003080393.1">
    <property type="nucleotide sequence ID" value="NZ_AEUW02000001.1"/>
</dbReference>
<keyword evidence="7 11" id="KW-0418">Kinase</keyword>
<accession>G5JZ20</accession>
<comment type="catalytic activity">
    <reaction evidence="10 11">
        <text>shikimate + ATP = 3-phosphoshikimate + ADP + H(+)</text>
        <dbReference type="Rhea" id="RHEA:13121"/>
        <dbReference type="ChEBI" id="CHEBI:15378"/>
        <dbReference type="ChEBI" id="CHEBI:30616"/>
        <dbReference type="ChEBI" id="CHEBI:36208"/>
        <dbReference type="ChEBI" id="CHEBI:145989"/>
        <dbReference type="ChEBI" id="CHEBI:456216"/>
        <dbReference type="EC" id="2.7.1.71"/>
    </reaction>
</comment>
<evidence type="ECO:0000256" key="4">
    <source>
        <dbReference type="ARBA" id="ARBA00022605"/>
    </source>
</evidence>
<dbReference type="Proteomes" id="UP000003573">
    <property type="component" value="Unassembled WGS sequence"/>
</dbReference>
<feature type="binding site" evidence="11">
    <location>
        <position position="28"/>
    </location>
    <ligand>
        <name>substrate</name>
    </ligand>
</feature>
<comment type="pathway">
    <text evidence="1 11">Metabolic intermediate biosynthesis; chorismate biosynthesis; chorismate from D-erythrose 4-phosphate and phosphoenolpyruvate: step 5/7.</text>
</comment>
<feature type="binding site" evidence="11">
    <location>
        <position position="52"/>
    </location>
    <ligand>
        <name>substrate</name>
    </ligand>
</feature>
<dbReference type="GO" id="GO:0009423">
    <property type="term" value="P:chorismate biosynthetic process"/>
    <property type="evidence" value="ECO:0007669"/>
    <property type="project" value="UniProtKB-UniRule"/>
</dbReference>
<dbReference type="GO" id="GO:0005829">
    <property type="term" value="C:cytosol"/>
    <property type="evidence" value="ECO:0007669"/>
    <property type="project" value="TreeGrafter"/>
</dbReference>
<keyword evidence="4 11" id="KW-0028">Amino-acid biosynthesis</keyword>
<evidence type="ECO:0000256" key="9">
    <source>
        <dbReference type="ARBA" id="ARBA00023141"/>
    </source>
</evidence>
<dbReference type="CDD" id="cd00464">
    <property type="entry name" value="SK"/>
    <property type="match status" value="1"/>
</dbReference>
<comment type="caution">
    <text evidence="12">The sequence shown here is derived from an EMBL/GenBank/DDBJ whole genome shotgun (WGS) entry which is preliminary data.</text>
</comment>
<evidence type="ECO:0000256" key="2">
    <source>
        <dbReference type="ARBA" id="ARBA00006997"/>
    </source>
</evidence>
<dbReference type="InterPro" id="IPR027417">
    <property type="entry name" value="P-loop_NTPase"/>
</dbReference>
<protein>
    <recommendedName>
        <fullName evidence="3 11">Shikimate kinase</fullName>
        <shortName evidence="11">SK</shortName>
        <ecNumber evidence="3 11">2.7.1.71</ecNumber>
    </recommendedName>
</protein>
<keyword evidence="11" id="KW-0460">Magnesium</keyword>
<evidence type="ECO:0000313" key="12">
    <source>
        <dbReference type="EMBL" id="EHJ52409.1"/>
    </source>
</evidence>
<organism evidence="12 13">
    <name type="scientific">Streptococcus macacae NCTC 11558</name>
    <dbReference type="NCBI Taxonomy" id="764298"/>
    <lineage>
        <taxon>Bacteria</taxon>
        <taxon>Bacillati</taxon>
        <taxon>Bacillota</taxon>
        <taxon>Bacilli</taxon>
        <taxon>Lactobacillales</taxon>
        <taxon>Streptococcaceae</taxon>
        <taxon>Streptococcus</taxon>
    </lineage>
</organism>
<evidence type="ECO:0000256" key="5">
    <source>
        <dbReference type="ARBA" id="ARBA00022679"/>
    </source>
</evidence>
<dbReference type="PROSITE" id="PS01128">
    <property type="entry name" value="SHIKIMATE_KINASE"/>
    <property type="match status" value="1"/>
</dbReference>
<dbReference type="PRINTS" id="PR01100">
    <property type="entry name" value="SHIKIMTKNASE"/>
</dbReference>
<keyword evidence="11" id="KW-0479">Metal-binding</keyword>
<evidence type="ECO:0000256" key="8">
    <source>
        <dbReference type="ARBA" id="ARBA00022840"/>
    </source>
</evidence>
<keyword evidence="13" id="KW-1185">Reference proteome</keyword>
<feature type="binding site" evidence="11">
    <location>
        <position position="14"/>
    </location>
    <ligand>
        <name>Mg(2+)</name>
        <dbReference type="ChEBI" id="CHEBI:18420"/>
    </ligand>
</feature>
<keyword evidence="6 11" id="KW-0547">Nucleotide-binding</keyword>
<evidence type="ECO:0000256" key="1">
    <source>
        <dbReference type="ARBA" id="ARBA00004842"/>
    </source>
</evidence>
<dbReference type="SUPFAM" id="SSF52540">
    <property type="entry name" value="P-loop containing nucleoside triphosphate hydrolases"/>
    <property type="match status" value="1"/>
</dbReference>
<dbReference type="Pfam" id="PF01202">
    <property type="entry name" value="SKI"/>
    <property type="match status" value="1"/>
</dbReference>
<dbReference type="GO" id="GO:0000287">
    <property type="term" value="F:magnesium ion binding"/>
    <property type="evidence" value="ECO:0007669"/>
    <property type="project" value="UniProtKB-UniRule"/>
</dbReference>
<dbReference type="OrthoDB" id="9800332at2"/>
<dbReference type="InterPro" id="IPR023000">
    <property type="entry name" value="Shikimate_kinase_CS"/>
</dbReference>
<evidence type="ECO:0000256" key="6">
    <source>
        <dbReference type="ARBA" id="ARBA00022741"/>
    </source>
</evidence>
<gene>
    <name evidence="11 12" type="primary">aroK</name>
    <name evidence="12" type="ORF">STRMA_0437</name>
</gene>
<dbReference type="PANTHER" id="PTHR21087:SF16">
    <property type="entry name" value="SHIKIMATE KINASE 1, CHLOROPLASTIC"/>
    <property type="match status" value="1"/>
</dbReference>
<keyword evidence="5 11" id="KW-0808">Transferase</keyword>
<dbReference type="InterPro" id="IPR000623">
    <property type="entry name" value="Shikimate_kinase/TSH1"/>
</dbReference>
<dbReference type="Gene3D" id="3.40.50.300">
    <property type="entry name" value="P-loop containing nucleotide triphosphate hydrolases"/>
    <property type="match status" value="1"/>
</dbReference>
<feature type="binding site" evidence="11">
    <location>
        <position position="113"/>
    </location>
    <ligand>
        <name>ATP</name>
        <dbReference type="ChEBI" id="CHEBI:30616"/>
    </ligand>
</feature>
<feature type="binding site" evidence="11">
    <location>
        <position position="131"/>
    </location>
    <ligand>
        <name>substrate</name>
    </ligand>
</feature>
<evidence type="ECO:0000313" key="13">
    <source>
        <dbReference type="Proteomes" id="UP000003573"/>
    </source>
</evidence>
<evidence type="ECO:0000256" key="10">
    <source>
        <dbReference type="ARBA" id="ARBA00048567"/>
    </source>
</evidence>
<feature type="binding site" evidence="11">
    <location>
        <position position="73"/>
    </location>
    <ligand>
        <name>substrate</name>
    </ligand>
</feature>
<evidence type="ECO:0000256" key="11">
    <source>
        <dbReference type="HAMAP-Rule" id="MF_00109"/>
    </source>
</evidence>
<keyword evidence="11" id="KW-0963">Cytoplasm</keyword>
<dbReference type="STRING" id="764298.STRMA_0437"/>
<comment type="similarity">
    <text evidence="2 11">Belongs to the shikimate kinase family.</text>
</comment>
<keyword evidence="9 11" id="KW-0057">Aromatic amino acid biosynthesis</keyword>
<dbReference type="InterPro" id="IPR031322">
    <property type="entry name" value="Shikimate/glucono_kinase"/>
</dbReference>
<comment type="subcellular location">
    <subcellularLocation>
        <location evidence="11">Cytoplasm</location>
    </subcellularLocation>
</comment>
<feature type="binding site" evidence="11">
    <location>
        <begin position="10"/>
        <end position="15"/>
    </location>
    <ligand>
        <name>ATP</name>
        <dbReference type="ChEBI" id="CHEBI:30616"/>
    </ligand>
</feature>
<dbReference type="PANTHER" id="PTHR21087">
    <property type="entry name" value="SHIKIMATE KINASE"/>
    <property type="match status" value="1"/>
</dbReference>
<dbReference type="UniPathway" id="UPA00053">
    <property type="reaction ID" value="UER00088"/>
</dbReference>
<comment type="subunit">
    <text evidence="11">Monomer.</text>
</comment>